<protein>
    <submittedName>
        <fullName evidence="1">Uncharacterized protein</fullName>
    </submittedName>
</protein>
<accession>A0A1C1YRY2</accession>
<name>A0A1C1YRY2_9HYPH</name>
<dbReference type="RefSeq" id="WP_066182125.1">
    <property type="nucleotide sequence ID" value="NZ_LQZT01000042.1"/>
</dbReference>
<dbReference type="Proteomes" id="UP000094795">
    <property type="component" value="Unassembled WGS sequence"/>
</dbReference>
<dbReference type="STRING" id="1480615.AWJ14_19405"/>
<organism evidence="1 2">
    <name type="scientific">Hoeflea olei</name>
    <dbReference type="NCBI Taxonomy" id="1480615"/>
    <lineage>
        <taxon>Bacteria</taxon>
        <taxon>Pseudomonadati</taxon>
        <taxon>Pseudomonadota</taxon>
        <taxon>Alphaproteobacteria</taxon>
        <taxon>Hyphomicrobiales</taxon>
        <taxon>Rhizobiaceae</taxon>
        <taxon>Hoeflea</taxon>
    </lineage>
</organism>
<keyword evidence="2" id="KW-1185">Reference proteome</keyword>
<reference evidence="1 2" key="1">
    <citation type="submission" date="2015-12" db="EMBL/GenBank/DDBJ databases">
        <authorList>
            <person name="Shamseldin A."/>
            <person name="Moawad H."/>
            <person name="Abd El-Rahim W.M."/>
            <person name="Sadowsky M.J."/>
        </authorList>
    </citation>
    <scope>NUCLEOTIDE SEQUENCE [LARGE SCALE GENOMIC DNA]</scope>
    <source>
        <strain evidence="1 2">JC234</strain>
    </source>
</reference>
<comment type="caution">
    <text evidence="1">The sequence shown here is derived from an EMBL/GenBank/DDBJ whole genome shotgun (WGS) entry which is preliminary data.</text>
</comment>
<sequence length="96" mass="10552">MVSISTDLNEFSARINGTLSDIERLRSRIADAGQDIHELRIRNNIGFEHEDGLLEASGYVGSAAMHMQYAIDELAIIAESLKTRENSDGTPQAETC</sequence>
<dbReference type="EMBL" id="LQZT01000042">
    <property type="protein sequence ID" value="OCW56263.1"/>
    <property type="molecule type" value="Genomic_DNA"/>
</dbReference>
<evidence type="ECO:0000313" key="1">
    <source>
        <dbReference type="EMBL" id="OCW56263.1"/>
    </source>
</evidence>
<proteinExistence type="predicted"/>
<dbReference type="AlphaFoldDB" id="A0A1C1YRY2"/>
<gene>
    <name evidence="1" type="ORF">AWJ14_19405</name>
</gene>
<evidence type="ECO:0000313" key="2">
    <source>
        <dbReference type="Proteomes" id="UP000094795"/>
    </source>
</evidence>